<evidence type="ECO:0000313" key="3">
    <source>
        <dbReference type="Proteomes" id="UP001500416"/>
    </source>
</evidence>
<accession>A0ABN0T716</accession>
<evidence type="ECO:0000256" key="1">
    <source>
        <dbReference type="SAM" id="MobiDB-lite"/>
    </source>
</evidence>
<evidence type="ECO:0008006" key="4">
    <source>
        <dbReference type="Google" id="ProtNLM"/>
    </source>
</evidence>
<gene>
    <name evidence="2" type="ORF">GCM10010492_10040</name>
</gene>
<reference evidence="2 3" key="1">
    <citation type="journal article" date="2019" name="Int. J. Syst. Evol. Microbiol.">
        <title>The Global Catalogue of Microorganisms (GCM) 10K type strain sequencing project: providing services to taxonomists for standard genome sequencing and annotation.</title>
        <authorList>
            <consortium name="The Broad Institute Genomics Platform"/>
            <consortium name="The Broad Institute Genome Sequencing Center for Infectious Disease"/>
            <person name="Wu L."/>
            <person name="Ma J."/>
        </authorList>
    </citation>
    <scope>NUCLEOTIDE SEQUENCE [LARGE SCALE GENOMIC DNA]</scope>
    <source>
        <strain evidence="2 3">JCM 3380</strain>
    </source>
</reference>
<name>A0ABN0T716_9PSEU</name>
<sequence>MNINDTHYAAPQEGTDGEAEFAEQFEELLAKSSLGAANARAVRELTPTSKVGELLDIVENADADHKPGRRGDADKALLTLVRTVATGFPGAEVNPDSPAESDTPVVDSHPPGVSTTAAADAAVMHQSERPRGKSVWSLGAVTSWGMLLRLAEADVFRYVRRDIARLVLEAALKTTAPPELARLTNGAIESSRLADELVEALLYREGVPTDSGSHPGSNPELDDLIVEGSTMASSPSGPLVEEFTAESGRTDPPEPCRAQFLLMRLEAPVEMRDEFDRARTIRQNRLDELAREIARFIRHAIDVATAAPGTPVRGDDAGAEPGGVDLASALILASLYEGPKNTQALQYTIRAHLGLSEFTEAELKERVRMLYRRRLISKAGRPAVNSPSPMCFRLTGMGGHAFAEWLSRRPDRDRIKLVSRILKSPAFSHDQRVFRFIFSDEHSPDDRCAQRIRTWFSVLLTQQSPAPCSCAQHPTEASRNAPEKAMGER</sequence>
<protein>
    <recommendedName>
        <fullName evidence="4">DUF222 domain-containing protein</fullName>
    </recommendedName>
</protein>
<evidence type="ECO:0000313" key="2">
    <source>
        <dbReference type="EMBL" id="GAA0214216.1"/>
    </source>
</evidence>
<keyword evidence="3" id="KW-1185">Reference proteome</keyword>
<dbReference type="Proteomes" id="UP001500416">
    <property type="component" value="Unassembled WGS sequence"/>
</dbReference>
<comment type="caution">
    <text evidence="2">The sequence shown here is derived from an EMBL/GenBank/DDBJ whole genome shotgun (WGS) entry which is preliminary data.</text>
</comment>
<feature type="region of interest" description="Disordered" evidence="1">
    <location>
        <begin position="89"/>
        <end position="108"/>
    </location>
</feature>
<proteinExistence type="predicted"/>
<feature type="region of interest" description="Disordered" evidence="1">
    <location>
        <begin position="466"/>
        <end position="489"/>
    </location>
</feature>
<organism evidence="2 3">
    <name type="scientific">Saccharothrix mutabilis subsp. mutabilis</name>
    <dbReference type="NCBI Taxonomy" id="66855"/>
    <lineage>
        <taxon>Bacteria</taxon>
        <taxon>Bacillati</taxon>
        <taxon>Actinomycetota</taxon>
        <taxon>Actinomycetes</taxon>
        <taxon>Pseudonocardiales</taxon>
        <taxon>Pseudonocardiaceae</taxon>
        <taxon>Saccharothrix</taxon>
    </lineage>
</organism>
<dbReference type="EMBL" id="BAAABU010000002">
    <property type="protein sequence ID" value="GAA0214216.1"/>
    <property type="molecule type" value="Genomic_DNA"/>
</dbReference>
<dbReference type="RefSeq" id="WP_343932420.1">
    <property type="nucleotide sequence ID" value="NZ_BAAABU010000002.1"/>
</dbReference>